<sequence>MRKFAVCKGSPFLDSSSDCCFMGLCLLMNIDFSFQLSKVNLFSRTPRTLCAVFDPKRFLQQPSLSREQGHMLGLAEAGEWGKRIGFWHLGNVYNGKWRRTDVAIKQINDRCFVGKPLEQEHGNQARYLHHLHVVAFYGVVLDGPDGSVATVRMYS</sequence>
<evidence type="ECO:0000313" key="1">
    <source>
        <dbReference type="EMBL" id="KAH7853833.1"/>
    </source>
</evidence>
<proteinExistence type="predicted"/>
<accession>A0ACB7YJY4</accession>
<keyword evidence="2" id="KW-1185">Reference proteome</keyword>
<comment type="caution">
    <text evidence="1">The sequence shown here is derived from an EMBL/GenBank/DDBJ whole genome shotgun (WGS) entry which is preliminary data.</text>
</comment>
<name>A0ACB7YJY4_9ERIC</name>
<protein>
    <submittedName>
        <fullName evidence="1">Uncharacterized protein</fullName>
    </submittedName>
</protein>
<organism evidence="1 2">
    <name type="scientific">Vaccinium darrowii</name>
    <dbReference type="NCBI Taxonomy" id="229202"/>
    <lineage>
        <taxon>Eukaryota</taxon>
        <taxon>Viridiplantae</taxon>
        <taxon>Streptophyta</taxon>
        <taxon>Embryophyta</taxon>
        <taxon>Tracheophyta</taxon>
        <taxon>Spermatophyta</taxon>
        <taxon>Magnoliopsida</taxon>
        <taxon>eudicotyledons</taxon>
        <taxon>Gunneridae</taxon>
        <taxon>Pentapetalae</taxon>
        <taxon>asterids</taxon>
        <taxon>Ericales</taxon>
        <taxon>Ericaceae</taxon>
        <taxon>Vaccinioideae</taxon>
        <taxon>Vaccinieae</taxon>
        <taxon>Vaccinium</taxon>
    </lineage>
</organism>
<evidence type="ECO:0000313" key="2">
    <source>
        <dbReference type="Proteomes" id="UP000828048"/>
    </source>
</evidence>
<dbReference type="Proteomes" id="UP000828048">
    <property type="component" value="Chromosome 11"/>
</dbReference>
<gene>
    <name evidence="1" type="ORF">Vadar_007127</name>
</gene>
<dbReference type="EMBL" id="CM037161">
    <property type="protein sequence ID" value="KAH7853833.1"/>
    <property type="molecule type" value="Genomic_DNA"/>
</dbReference>
<reference evidence="1 2" key="1">
    <citation type="journal article" date="2021" name="Hortic Res">
        <title>High-quality reference genome and annotation aids understanding of berry development for evergreen blueberry (Vaccinium darrowii).</title>
        <authorList>
            <person name="Yu J."/>
            <person name="Hulse-Kemp A.M."/>
            <person name="Babiker E."/>
            <person name="Staton M."/>
        </authorList>
    </citation>
    <scope>NUCLEOTIDE SEQUENCE [LARGE SCALE GENOMIC DNA]</scope>
    <source>
        <strain evidence="2">cv. NJ 8807/NJ 8810</strain>
        <tissue evidence="1">Young leaf</tissue>
    </source>
</reference>